<evidence type="ECO:0000313" key="16">
    <source>
        <dbReference type="EMBL" id="SCM15934.1"/>
    </source>
</evidence>
<feature type="compositionally biased region" description="Basic residues" evidence="12">
    <location>
        <begin position="168"/>
        <end position="177"/>
    </location>
</feature>
<dbReference type="PANTHER" id="PTHR12999">
    <property type="entry name" value="ZINC FINGER RAN-BINDING DOMAIN-CONTAINING PROTEIN 2 ZRANB2-RELATED"/>
    <property type="match status" value="1"/>
</dbReference>
<evidence type="ECO:0000256" key="1">
    <source>
        <dbReference type="ARBA" id="ARBA00004123"/>
    </source>
</evidence>
<dbReference type="PIRSF" id="PIRSF037956">
    <property type="entry name" value="UCP037956_ZnF_Ran"/>
    <property type="match status" value="1"/>
</dbReference>
<dbReference type="Proteomes" id="UP000219860">
    <property type="component" value="Chromosome 10"/>
</dbReference>
<dbReference type="PANTHER" id="PTHR12999:SF17">
    <property type="entry name" value="ZINC FINGER RAN-BINDING DOMAIN-CONTAINING PROTEIN 2"/>
    <property type="match status" value="1"/>
</dbReference>
<dbReference type="PROSITE" id="PS01358">
    <property type="entry name" value="ZF_RANBP2_1"/>
    <property type="match status" value="2"/>
</dbReference>
<sequence>MEDHKYSDKRDSEDWICTDEKCRNVNSYKRMYCIQCNRVRPKKTIKKNPKQILFKTNDWKCDDCGNINWAKREKCNICGKSKYTKKINDFKPNKEIRTGKGGGHYDIQGNNERRAHDSEDEEFDEFGRRKKRKLPNNEGNDSKTQTGNSSTRNYNNYSNNKDIANKNYAHKKRRTSSHSRSDSINSYKNSRENSYSNDDDKKTKNYKYGSKKYDNNSKDNYKHNDKKYDNKKKHNHSSKYNDNKYDEDKSDDSRKNNYYIKGYRKD</sequence>
<dbReference type="GO" id="GO:0008270">
    <property type="term" value="F:zinc ion binding"/>
    <property type="evidence" value="ECO:0007669"/>
    <property type="project" value="UniProtKB-KW"/>
</dbReference>
<feature type="compositionally biased region" description="Basic and acidic residues" evidence="12">
    <location>
        <begin position="239"/>
        <end position="255"/>
    </location>
</feature>
<protein>
    <recommendedName>
        <fullName evidence="2">Zinc finger Ran-binding domain-containing protein 2</fullName>
    </recommendedName>
</protein>
<reference evidence="14 19" key="1">
    <citation type="submission" date="2016-02" db="EMBL/GenBank/DDBJ databases">
        <authorList>
            <consortium name="Pathogen Informatics"/>
        </authorList>
    </citation>
    <scope>NUCLEOTIDE SEQUENCE [LARGE SCALE GENOMIC DNA]</scope>
    <source>
        <strain evidence="14 19">K173</strain>
        <strain evidence="15 23">NK65 ny</strain>
        <strain evidence="18 22">NK65e</strain>
        <strain evidence="16 20">SP11 Antwerpcl1</strain>
        <strain evidence="17 21">SP11 RLL</strain>
    </source>
</reference>
<dbReference type="Proteomes" id="UP000516480">
    <property type="component" value="Chromosome 10"/>
</dbReference>
<feature type="domain" description="RanBP2-type" evidence="13">
    <location>
        <begin position="55"/>
        <end position="84"/>
    </location>
</feature>
<dbReference type="PROSITE" id="PS50199">
    <property type="entry name" value="ZF_RANBP2_2"/>
    <property type="match status" value="2"/>
</dbReference>
<evidence type="ECO:0000256" key="8">
    <source>
        <dbReference type="ARBA" id="ARBA00022884"/>
    </source>
</evidence>
<evidence type="ECO:0000313" key="22">
    <source>
        <dbReference type="Proteomes" id="UP000220214"/>
    </source>
</evidence>
<dbReference type="GO" id="GO:0006396">
    <property type="term" value="P:RNA processing"/>
    <property type="evidence" value="ECO:0007669"/>
    <property type="project" value="InterPro"/>
</dbReference>
<evidence type="ECO:0000256" key="9">
    <source>
        <dbReference type="ARBA" id="ARBA00023242"/>
    </source>
</evidence>
<dbReference type="EMBL" id="LT608274">
    <property type="protein sequence ID" value="SCM17730.1"/>
    <property type="molecule type" value="Genomic_DNA"/>
</dbReference>
<dbReference type="Proteomes" id="UP000069549">
    <property type="component" value="Chromosome 10"/>
</dbReference>
<dbReference type="InterPro" id="IPR036443">
    <property type="entry name" value="Znf_RanBP2_sf"/>
</dbReference>
<dbReference type="SUPFAM" id="SSF90209">
    <property type="entry name" value="Ran binding protein zinc finger-like"/>
    <property type="match status" value="2"/>
</dbReference>
<dbReference type="EMBL" id="LT160030">
    <property type="protein sequence ID" value="CXI49591.1"/>
    <property type="molecule type" value="Genomic_DNA"/>
</dbReference>
<evidence type="ECO:0000256" key="3">
    <source>
        <dbReference type="ARBA" id="ARBA00022553"/>
    </source>
</evidence>
<name>A0A113RS98_PLABE</name>
<keyword evidence="4" id="KW-0479">Metal-binding</keyword>
<evidence type="ECO:0000313" key="17">
    <source>
        <dbReference type="EMBL" id="SCM17730.1"/>
    </source>
</evidence>
<accession>A0A113RS98</accession>
<comment type="similarity">
    <text evidence="10">Belongs to the ZRANB2 family.</text>
</comment>
<keyword evidence="7" id="KW-0862">Zinc</keyword>
<dbReference type="GO" id="GO:0003723">
    <property type="term" value="F:RNA binding"/>
    <property type="evidence" value="ECO:0007669"/>
    <property type="project" value="UniProtKB-KW"/>
</dbReference>
<proteinExistence type="inferred from homology"/>
<keyword evidence="6 11" id="KW-0863">Zinc-finger</keyword>
<evidence type="ECO:0000256" key="4">
    <source>
        <dbReference type="ARBA" id="ARBA00022723"/>
    </source>
</evidence>
<evidence type="ECO:0000313" key="19">
    <source>
        <dbReference type="Proteomes" id="UP000069549"/>
    </source>
</evidence>
<evidence type="ECO:0000313" key="21">
    <source>
        <dbReference type="Proteomes" id="UP000219974"/>
    </source>
</evidence>
<keyword evidence="3" id="KW-0597">Phosphoprotein</keyword>
<evidence type="ECO:0000256" key="5">
    <source>
        <dbReference type="ARBA" id="ARBA00022737"/>
    </source>
</evidence>
<dbReference type="GO" id="GO:0005634">
    <property type="term" value="C:nucleus"/>
    <property type="evidence" value="ECO:0007669"/>
    <property type="project" value="UniProtKB-SubCell"/>
</dbReference>
<gene>
    <name evidence="14" type="ORF">PBK173_000230500</name>
    <name evidence="18" type="ORF">PBNK65E_000222500</name>
    <name evidence="15" type="ORF">PBNK65NY_000221400</name>
    <name evidence="16" type="ORF">PBSP11A_000221200</name>
    <name evidence="17" type="ORF">PBSP11RLL_000221300</name>
</gene>
<evidence type="ECO:0000313" key="15">
    <source>
        <dbReference type="EMBL" id="SCL94056.1"/>
    </source>
</evidence>
<feature type="compositionally biased region" description="Low complexity" evidence="12">
    <location>
        <begin position="148"/>
        <end position="167"/>
    </location>
</feature>
<keyword evidence="8" id="KW-0694">RNA-binding</keyword>
<feature type="compositionally biased region" description="Basic and acidic residues" evidence="12">
    <location>
        <begin position="211"/>
        <end position="228"/>
    </location>
</feature>
<evidence type="ECO:0000256" key="10">
    <source>
        <dbReference type="ARBA" id="ARBA00025731"/>
    </source>
</evidence>
<feature type="domain" description="RanBP2-type" evidence="13">
    <location>
        <begin position="10"/>
        <end position="42"/>
    </location>
</feature>
<keyword evidence="9" id="KW-0539">Nucleus</keyword>
<dbReference type="OrthoDB" id="430695at2759"/>
<evidence type="ECO:0000256" key="12">
    <source>
        <dbReference type="SAM" id="MobiDB-lite"/>
    </source>
</evidence>
<dbReference type="AlphaFoldDB" id="A0A113RS98"/>
<dbReference type="OMA" id="GHYDIQG"/>
<dbReference type="Pfam" id="PF00641">
    <property type="entry name" value="Zn_ribbon_RanBP"/>
    <property type="match status" value="2"/>
</dbReference>
<dbReference type="InterPro" id="IPR001876">
    <property type="entry name" value="Znf_RanBP2"/>
</dbReference>
<dbReference type="VEuPathDB" id="PlasmoDB:PBANKA_1005900"/>
<dbReference type="Proteomes" id="UP000219974">
    <property type="component" value="Chromosome 10"/>
</dbReference>
<evidence type="ECO:0000313" key="20">
    <source>
        <dbReference type="Proteomes" id="UP000219860"/>
    </source>
</evidence>
<evidence type="ECO:0000259" key="13">
    <source>
        <dbReference type="PROSITE" id="PS50199"/>
    </source>
</evidence>
<evidence type="ECO:0000256" key="11">
    <source>
        <dbReference type="PROSITE-ProRule" id="PRU00322"/>
    </source>
</evidence>
<dbReference type="EMBL" id="LT608146">
    <property type="protein sequence ID" value="SCL94056.1"/>
    <property type="molecule type" value="Genomic_DNA"/>
</dbReference>
<evidence type="ECO:0000313" key="18">
    <source>
        <dbReference type="EMBL" id="SCN25908.1"/>
    </source>
</evidence>
<dbReference type="SMART" id="SM00547">
    <property type="entry name" value="ZnF_RBZ"/>
    <property type="match status" value="2"/>
</dbReference>
<dbReference type="Proteomes" id="UP000220214">
    <property type="component" value="Chromosome 10"/>
</dbReference>
<evidence type="ECO:0000313" key="14">
    <source>
        <dbReference type="EMBL" id="CXI49591.1"/>
    </source>
</evidence>
<dbReference type="EMBL" id="LT614636">
    <property type="protein sequence ID" value="SCN25908.1"/>
    <property type="molecule type" value="Genomic_DNA"/>
</dbReference>
<feature type="compositionally biased region" description="Polar residues" evidence="12">
    <location>
        <begin position="137"/>
        <end position="147"/>
    </location>
</feature>
<evidence type="ECO:0000256" key="2">
    <source>
        <dbReference type="ARBA" id="ARBA00017543"/>
    </source>
</evidence>
<dbReference type="EMBL" id="LT608258">
    <property type="protein sequence ID" value="SCM15934.1"/>
    <property type="molecule type" value="Genomic_DNA"/>
</dbReference>
<dbReference type="InterPro" id="IPR017337">
    <property type="entry name" value="ZRANB2"/>
</dbReference>
<evidence type="ECO:0000313" key="23">
    <source>
        <dbReference type="Proteomes" id="UP000516480"/>
    </source>
</evidence>
<evidence type="ECO:0000256" key="7">
    <source>
        <dbReference type="ARBA" id="ARBA00022833"/>
    </source>
</evidence>
<organism evidence="14 19">
    <name type="scientific">Plasmodium berghei</name>
    <dbReference type="NCBI Taxonomy" id="5821"/>
    <lineage>
        <taxon>Eukaryota</taxon>
        <taxon>Sar</taxon>
        <taxon>Alveolata</taxon>
        <taxon>Apicomplexa</taxon>
        <taxon>Aconoidasida</taxon>
        <taxon>Haemosporida</taxon>
        <taxon>Plasmodiidae</taxon>
        <taxon>Plasmodium</taxon>
        <taxon>Plasmodium (Vinckeia)</taxon>
    </lineage>
</organism>
<keyword evidence="5" id="KW-0677">Repeat</keyword>
<evidence type="ECO:0000256" key="6">
    <source>
        <dbReference type="ARBA" id="ARBA00022771"/>
    </source>
</evidence>
<dbReference type="Gene3D" id="4.10.1060.10">
    <property type="entry name" value="Zinc finger, RanBP2-type"/>
    <property type="match status" value="2"/>
</dbReference>
<comment type="subcellular location">
    <subcellularLocation>
        <location evidence="1">Nucleus</location>
    </subcellularLocation>
</comment>
<feature type="region of interest" description="Disordered" evidence="12">
    <location>
        <begin position="92"/>
        <end position="266"/>
    </location>
</feature>